<dbReference type="Pfam" id="PF13873">
    <property type="entry name" value="Myb_DNA-bind_5"/>
    <property type="match status" value="1"/>
</dbReference>
<keyword evidence="6" id="KW-1185">Reference proteome</keyword>
<sequence length="222" mass="24942">MSDSESNSSSNSDFSSGASSTADFLNYVISKFIATVTKKRLQKAWEEVLEEINLSCSHDKPKNGAEMKKKRNNLKNAAKLNIAQHKKSLTDTGGYSYKFFSAVQTLAPDSSENDIEVGDIKRDISNKNCNHTSTELCCWYNSNTSTQHLAIEIIVFRHQALHTFVHHLTIIILIGASKHFLTARFDFLVAVMNARNMRNDPMLDSEIPVDLFALRKEPLNSI</sequence>
<comment type="caution">
    <text evidence="5">The sequence shown here is derived from an EMBL/GenBank/DDBJ whole genome shotgun (WGS) entry which is preliminary data.</text>
</comment>
<comment type="function">
    <text evidence="3">Involved in transvection phenomena (= synapsis-dependent gene expression), where the synaptic pairing of chromosomes carrying genes with which zeste interacts influences the expression of these genes. Zeste binds to DNA and stimulates transcription from a nearby promoter.</text>
</comment>
<organism evidence="5 6">
    <name type="scientific">Daphnia magna</name>
    <dbReference type="NCBI Taxonomy" id="35525"/>
    <lineage>
        <taxon>Eukaryota</taxon>
        <taxon>Metazoa</taxon>
        <taxon>Ecdysozoa</taxon>
        <taxon>Arthropoda</taxon>
        <taxon>Crustacea</taxon>
        <taxon>Branchiopoda</taxon>
        <taxon>Diplostraca</taxon>
        <taxon>Cladocera</taxon>
        <taxon>Anomopoda</taxon>
        <taxon>Daphniidae</taxon>
        <taxon>Daphnia</taxon>
    </lineage>
</organism>
<gene>
    <name evidence="5" type="ORF">OUZ56_029937</name>
</gene>
<proteinExistence type="predicted"/>
<evidence type="ECO:0000259" key="4">
    <source>
        <dbReference type="Pfam" id="PF13873"/>
    </source>
</evidence>
<name>A0ABR0B875_9CRUS</name>
<evidence type="ECO:0000256" key="1">
    <source>
        <dbReference type="ARBA" id="ARBA00011764"/>
    </source>
</evidence>
<feature type="domain" description="Myb/SANT-like DNA-binding" evidence="4">
    <location>
        <begin position="28"/>
        <end position="84"/>
    </location>
</feature>
<reference evidence="5 6" key="1">
    <citation type="journal article" date="2023" name="Nucleic Acids Res.">
        <title>The hologenome of Daphnia magna reveals possible DNA methylation and microbiome-mediated evolution of the host genome.</title>
        <authorList>
            <person name="Chaturvedi A."/>
            <person name="Li X."/>
            <person name="Dhandapani V."/>
            <person name="Marshall H."/>
            <person name="Kissane S."/>
            <person name="Cuenca-Cambronero M."/>
            <person name="Asole G."/>
            <person name="Calvet F."/>
            <person name="Ruiz-Romero M."/>
            <person name="Marangio P."/>
            <person name="Guigo R."/>
            <person name="Rago D."/>
            <person name="Mirbahai L."/>
            <person name="Eastwood N."/>
            <person name="Colbourne J.K."/>
            <person name="Zhou J."/>
            <person name="Mallon E."/>
            <person name="Orsini L."/>
        </authorList>
    </citation>
    <scope>NUCLEOTIDE SEQUENCE [LARGE SCALE GENOMIC DNA]</scope>
    <source>
        <strain evidence="5">LRV0_1</strain>
    </source>
</reference>
<evidence type="ECO:0000256" key="3">
    <source>
        <dbReference type="ARBA" id="ARBA00025466"/>
    </source>
</evidence>
<evidence type="ECO:0000313" key="5">
    <source>
        <dbReference type="EMBL" id="KAK4037913.1"/>
    </source>
</evidence>
<comment type="subunit">
    <text evidence="1">Self-associates forming complexes of several hundred monomers.</text>
</comment>
<dbReference type="InterPro" id="IPR028002">
    <property type="entry name" value="Myb_DNA-bind_5"/>
</dbReference>
<dbReference type="Proteomes" id="UP001234178">
    <property type="component" value="Unassembled WGS sequence"/>
</dbReference>
<dbReference type="EMBL" id="JAOYFB010000040">
    <property type="protein sequence ID" value="KAK4037913.1"/>
    <property type="molecule type" value="Genomic_DNA"/>
</dbReference>
<evidence type="ECO:0000256" key="2">
    <source>
        <dbReference type="ARBA" id="ARBA00016807"/>
    </source>
</evidence>
<evidence type="ECO:0000313" key="6">
    <source>
        <dbReference type="Proteomes" id="UP001234178"/>
    </source>
</evidence>
<accession>A0ABR0B875</accession>
<protein>
    <recommendedName>
        <fullName evidence="2">Regulatory protein zeste</fullName>
    </recommendedName>
</protein>